<evidence type="ECO:0000313" key="2">
    <source>
        <dbReference type="EMBL" id="CAF0992624.1"/>
    </source>
</evidence>
<dbReference type="PANTHER" id="PTHR47018">
    <property type="entry name" value="CXC DOMAIN-CONTAINING PROTEIN-RELATED"/>
    <property type="match status" value="1"/>
</dbReference>
<dbReference type="PANTHER" id="PTHR47018:SF3">
    <property type="entry name" value="MYCBP-ASSOCIATED PROTEIN"/>
    <property type="match status" value="1"/>
</dbReference>
<feature type="region of interest" description="Disordered" evidence="1">
    <location>
        <begin position="1190"/>
        <end position="1211"/>
    </location>
</feature>
<feature type="compositionally biased region" description="Polar residues" evidence="1">
    <location>
        <begin position="1331"/>
        <end position="1347"/>
    </location>
</feature>
<evidence type="ECO:0000313" key="4">
    <source>
        <dbReference type="Proteomes" id="UP000682733"/>
    </source>
</evidence>
<proteinExistence type="predicted"/>
<name>A0A8S2IPQ1_9BILA</name>
<dbReference type="Proteomes" id="UP000682733">
    <property type="component" value="Unassembled WGS sequence"/>
</dbReference>
<evidence type="ECO:0000313" key="3">
    <source>
        <dbReference type="EMBL" id="CAF3762618.1"/>
    </source>
</evidence>
<gene>
    <name evidence="2" type="ORF">OVA965_LOCUS14152</name>
    <name evidence="3" type="ORF">TMI583_LOCUS14156</name>
</gene>
<sequence length="1368" mass="156012">MNRFGHSCSYKAIVRLHQEAADIVANSPSSSLPSNTQQQQQFIVKVADNFDLNKDSLHGENSIHILNQILVQTSENDELFIDVSKCLNQLCDNIVNLDSRNSTTSFLIPSTKTTTSSARKQYAPYEPFVDDSYKTILLAYGVSKLACDHSSNLTTVFSGPKHVLPLLAGFCATYLQHVQRPLHTVSFCIPINADPTSLPTAELCLRTTKSSILDSNYQQEAVVVVDEKIYRNCIKAKGLNSIEFEDITIYAGDFHLMKNFQIVIWDVLTGSGIEDVLGCIYKGASLKSIWNVHHFNKSLRCCKLLYTALSILFLRSFCEALLTTATSSSLSPSIINILQETITEIPSEYAIDDIKQKWFNRLLNSIDKLRLSSLVDEWAKDNCQKNVTFKFWCFILHYLLQPLITMYMSIRMSNFEGRNASLCQMAPIFFATNHRNYARLSARHLINLRASSGYIQQRLKKSFAVNRTNRPFSFIALDQTIECSINKFGKSYGGITGKFNPQLIDIWVQSFAYRSLMTSITHEIAGLETRNNTIDAHVECAPQRIINDDKDLTAIILKLKDEKLFTIENQHCRKILSGLIIHNDIIDNICSSYERGLKAMSTYIQERYIDCNIHVDERLSAMKRLKLVDAATYSPGNILKRLSMKKNNECATNQFVKAADEQIRKIIVLSEFRELRLDSLFSFEFSPAPFSLCDSQNINFFNQQKKSSIVDYFKEQFPTAFSTTESTITNNSNYASIIDGGSLLEIKPLTANCTVYDYAKQLFEKTILPQFKSFYRIDIIFDSAKSRSVKSFTKRHGNDDNSQEKYDLKIDDILETRYHHFVHKNRAALAQRLRDCWCQPTLFELIPNNKIVVVAGPDTEAVALKKNKMPLTKELLESEHVEADTRLFLHVYDIRADEEDHDRRCDGILVQAADTDIILLSIAFSKLIKIMQIPNFVIKSFNTCTKTHTFIDITKIGKQLLDRIQIKPSVLLVLHGLSGCDSTSFIKNITKINFFRTYFNNPQLYKQLIDFGESTTVIQQPLEAAEQLLISCYTNKNAGVGSKSSLETTTQQFTSLDQLRKSMAITFFKQKTKKSIALDLLPTTDAFYLHCERAWKQVYIWKNSFEPYLVEMPEEQYGYEKVNDQISIKWRSKPPMPANVSLSTCGKCVSGCKRCKCGSNGLRCTIYCQCSRDKCTNGSNIQHVQSISIDRFYDDEEDDDGDDDISDEEEEEKEEFIKNLWNTRDQIAFESEQENDNDLHDILPQFQQTTNYWQQSPEQTSLFSLDHDYNARSPLSSLENIPAKRRNTKKQPFGFMQYSEESSSDGLDNDPLNIHGLTTTKTSNKRTSSRQPSTNGKKAFSTNTTSQNKHRRSKYACLDALAILDESP</sequence>
<dbReference type="EMBL" id="CAJOBA010006078">
    <property type="protein sequence ID" value="CAF3762618.1"/>
    <property type="molecule type" value="Genomic_DNA"/>
</dbReference>
<dbReference type="EMBL" id="CAJNOK010006070">
    <property type="protein sequence ID" value="CAF0992624.1"/>
    <property type="molecule type" value="Genomic_DNA"/>
</dbReference>
<comment type="caution">
    <text evidence="3">The sequence shown here is derived from an EMBL/GenBank/DDBJ whole genome shotgun (WGS) entry which is preliminary data.</text>
</comment>
<feature type="region of interest" description="Disordered" evidence="1">
    <location>
        <begin position="1274"/>
        <end position="1352"/>
    </location>
</feature>
<dbReference type="Proteomes" id="UP000677228">
    <property type="component" value="Unassembled WGS sequence"/>
</dbReference>
<evidence type="ECO:0008006" key="5">
    <source>
        <dbReference type="Google" id="ProtNLM"/>
    </source>
</evidence>
<protein>
    <recommendedName>
        <fullName evidence="5">Tesmin/TSO1-like CXC domain-containing protein</fullName>
    </recommendedName>
</protein>
<feature type="compositionally biased region" description="Acidic residues" evidence="1">
    <location>
        <begin position="1193"/>
        <end position="1211"/>
    </location>
</feature>
<reference evidence="3" key="1">
    <citation type="submission" date="2021-02" db="EMBL/GenBank/DDBJ databases">
        <authorList>
            <person name="Nowell W R."/>
        </authorList>
    </citation>
    <scope>NUCLEOTIDE SEQUENCE</scope>
</reference>
<evidence type="ECO:0000256" key="1">
    <source>
        <dbReference type="SAM" id="MobiDB-lite"/>
    </source>
</evidence>
<organism evidence="3 4">
    <name type="scientific">Didymodactylos carnosus</name>
    <dbReference type="NCBI Taxonomy" id="1234261"/>
    <lineage>
        <taxon>Eukaryota</taxon>
        <taxon>Metazoa</taxon>
        <taxon>Spiralia</taxon>
        <taxon>Gnathifera</taxon>
        <taxon>Rotifera</taxon>
        <taxon>Eurotatoria</taxon>
        <taxon>Bdelloidea</taxon>
        <taxon>Philodinida</taxon>
        <taxon>Philodinidae</taxon>
        <taxon>Didymodactylos</taxon>
    </lineage>
</organism>
<accession>A0A8S2IPQ1</accession>